<feature type="compositionally biased region" description="Basic residues" evidence="1">
    <location>
        <begin position="125"/>
        <end position="135"/>
    </location>
</feature>
<feature type="region of interest" description="Disordered" evidence="1">
    <location>
        <begin position="1"/>
        <end position="73"/>
    </location>
</feature>
<feature type="region of interest" description="Disordered" evidence="1">
    <location>
        <begin position="188"/>
        <end position="263"/>
    </location>
</feature>
<dbReference type="EMBL" id="FONG01000004">
    <property type="protein sequence ID" value="SFE63075.1"/>
    <property type="molecule type" value="Genomic_DNA"/>
</dbReference>
<name>A0A1I2C4C8_9ACTN</name>
<organism evidence="2 3">
    <name type="scientific">Actinacidiphila alni</name>
    <dbReference type="NCBI Taxonomy" id="380248"/>
    <lineage>
        <taxon>Bacteria</taxon>
        <taxon>Bacillati</taxon>
        <taxon>Actinomycetota</taxon>
        <taxon>Actinomycetes</taxon>
        <taxon>Kitasatosporales</taxon>
        <taxon>Streptomycetaceae</taxon>
        <taxon>Actinacidiphila</taxon>
    </lineage>
</organism>
<dbReference type="Proteomes" id="UP000199323">
    <property type="component" value="Unassembled WGS sequence"/>
</dbReference>
<proteinExistence type="predicted"/>
<keyword evidence="3" id="KW-1185">Reference proteome</keyword>
<feature type="compositionally biased region" description="Low complexity" evidence="1">
    <location>
        <begin position="212"/>
        <end position="239"/>
    </location>
</feature>
<feature type="region of interest" description="Disordered" evidence="1">
    <location>
        <begin position="111"/>
        <end position="155"/>
    </location>
</feature>
<accession>A0A1I2C4C8</accession>
<protein>
    <submittedName>
        <fullName evidence="2">Uncharacterized protein</fullName>
    </submittedName>
</protein>
<reference evidence="2 3" key="1">
    <citation type="submission" date="2016-10" db="EMBL/GenBank/DDBJ databases">
        <authorList>
            <person name="de Groot N.N."/>
        </authorList>
    </citation>
    <scope>NUCLEOTIDE SEQUENCE [LARGE SCALE GENOMIC DNA]</scope>
    <source>
        <strain evidence="2 3">CGMCC 4.3510</strain>
    </source>
</reference>
<evidence type="ECO:0000256" key="1">
    <source>
        <dbReference type="SAM" id="MobiDB-lite"/>
    </source>
</evidence>
<evidence type="ECO:0000313" key="2">
    <source>
        <dbReference type="EMBL" id="SFE63075.1"/>
    </source>
</evidence>
<dbReference type="STRING" id="380248.SAMN05216251_104138"/>
<feature type="compositionally biased region" description="Polar residues" evidence="1">
    <location>
        <begin position="244"/>
        <end position="263"/>
    </location>
</feature>
<gene>
    <name evidence="2" type="ORF">SAMN05216251_104138</name>
</gene>
<evidence type="ECO:0000313" key="3">
    <source>
        <dbReference type="Proteomes" id="UP000199323"/>
    </source>
</evidence>
<sequence length="263" mass="27733">MWIPGRQTFPCGALTRKRARDSWPLTAAQTPGGGTGRPSGRPGTLPQTPSGGAPRLRVKATDTSVSGNSWRRDRTPFGPTWDSLAASQYRGRCLLGVRALPGSHLPTGGWSRSGAADAGPGCQWRRARTARRPMAQRRSTEPRRAPGPTSCGGPGRTYSPSTVACQHPFDLRGFAKSAGQCGAVRHAATGRGHTVRPHVRGDAHPFGRAKTVRPPTTVRTAVGSGRPGVRSGRPGVPERGSVDQLATRSSGAWTTRSPLSQTA</sequence>
<dbReference type="AlphaFoldDB" id="A0A1I2C4C8"/>